<dbReference type="EMBL" id="JZDQ02000011">
    <property type="protein sequence ID" value="OIJ27084.1"/>
    <property type="molecule type" value="Genomic_DNA"/>
</dbReference>
<organism evidence="10 11">
    <name type="scientific">Nocardioides luteus</name>
    <dbReference type="NCBI Taxonomy" id="1844"/>
    <lineage>
        <taxon>Bacteria</taxon>
        <taxon>Bacillati</taxon>
        <taxon>Actinomycetota</taxon>
        <taxon>Actinomycetes</taxon>
        <taxon>Propionibacteriales</taxon>
        <taxon>Nocardioidaceae</taxon>
        <taxon>Nocardioides</taxon>
    </lineage>
</organism>
<evidence type="ECO:0000256" key="4">
    <source>
        <dbReference type="ARBA" id="ARBA00022989"/>
    </source>
</evidence>
<dbReference type="InterPro" id="IPR024528">
    <property type="entry name" value="ThrE_2"/>
</dbReference>
<feature type="transmembrane region" description="Helical" evidence="7">
    <location>
        <begin position="363"/>
        <end position="381"/>
    </location>
</feature>
<evidence type="ECO:0000256" key="2">
    <source>
        <dbReference type="ARBA" id="ARBA00022475"/>
    </source>
</evidence>
<dbReference type="STRING" id="1844.UG56_009940"/>
<dbReference type="OrthoDB" id="9763957at2"/>
<evidence type="ECO:0000256" key="1">
    <source>
        <dbReference type="ARBA" id="ARBA00004651"/>
    </source>
</evidence>
<reference evidence="10" key="1">
    <citation type="submission" date="2016-10" db="EMBL/GenBank/DDBJ databases">
        <title>Draft Genome Sequence of Nocardioides luteus Strain BAFB, an Alkane-Degrading Bacterium Isolated from JP-7 Polluted Soil.</title>
        <authorList>
            <person name="Brown L."/>
            <person name="Ruiz O.N."/>
            <person name="Gunasekera T."/>
        </authorList>
    </citation>
    <scope>NUCLEOTIDE SEQUENCE [LARGE SCALE GENOMIC DNA]</scope>
    <source>
        <strain evidence="10">BAFB</strain>
    </source>
</reference>
<dbReference type="InterPro" id="IPR010619">
    <property type="entry name" value="ThrE-like_N"/>
</dbReference>
<proteinExistence type="inferred from homology"/>
<feature type="domain" description="Threonine/Serine exporter ThrE" evidence="9">
    <location>
        <begin position="297"/>
        <end position="419"/>
    </location>
</feature>
<dbReference type="PANTHER" id="PTHR34390:SF2">
    <property type="entry name" value="SUCCINATE TRANSPORTER SUBUNIT YJJP-RELATED"/>
    <property type="match status" value="1"/>
</dbReference>
<keyword evidence="11" id="KW-1185">Reference proteome</keyword>
<dbReference type="Pfam" id="PF06738">
    <property type="entry name" value="ThrE"/>
    <property type="match status" value="1"/>
</dbReference>
<evidence type="ECO:0000256" key="5">
    <source>
        <dbReference type="ARBA" id="ARBA00023136"/>
    </source>
</evidence>
<dbReference type="Pfam" id="PF12821">
    <property type="entry name" value="ThrE_2"/>
    <property type="match status" value="1"/>
</dbReference>
<feature type="transmembrane region" description="Helical" evidence="7">
    <location>
        <begin position="184"/>
        <end position="207"/>
    </location>
</feature>
<feature type="transmembrane region" description="Helical" evidence="7">
    <location>
        <begin position="285"/>
        <end position="307"/>
    </location>
</feature>
<evidence type="ECO:0000256" key="3">
    <source>
        <dbReference type="ARBA" id="ARBA00022692"/>
    </source>
</evidence>
<name>A0A1J4N6E1_9ACTN</name>
<evidence type="ECO:0000259" key="9">
    <source>
        <dbReference type="Pfam" id="PF12821"/>
    </source>
</evidence>
<dbReference type="GO" id="GO:0005886">
    <property type="term" value="C:plasma membrane"/>
    <property type="evidence" value="ECO:0007669"/>
    <property type="project" value="UniProtKB-SubCell"/>
</dbReference>
<dbReference type="AlphaFoldDB" id="A0A1J4N6E1"/>
<feature type="domain" description="Threonine/serine exporter-like N-terminal" evidence="8">
    <location>
        <begin position="25"/>
        <end position="267"/>
    </location>
</feature>
<comment type="similarity">
    <text evidence="6">Belongs to the ThrE exporter (TC 2.A.79) family.</text>
</comment>
<dbReference type="PANTHER" id="PTHR34390">
    <property type="entry name" value="UPF0442 PROTEIN YJJB-RELATED"/>
    <property type="match status" value="1"/>
</dbReference>
<evidence type="ECO:0000256" key="6">
    <source>
        <dbReference type="ARBA" id="ARBA00034125"/>
    </source>
</evidence>
<dbReference type="GO" id="GO:0015744">
    <property type="term" value="P:succinate transport"/>
    <property type="evidence" value="ECO:0007669"/>
    <property type="project" value="TreeGrafter"/>
</dbReference>
<dbReference type="Proteomes" id="UP000033772">
    <property type="component" value="Unassembled WGS sequence"/>
</dbReference>
<protein>
    <recommendedName>
        <fullName evidence="12">Amino acid export carrier protein</fullName>
    </recommendedName>
</protein>
<dbReference type="GO" id="GO:0022857">
    <property type="term" value="F:transmembrane transporter activity"/>
    <property type="evidence" value="ECO:0007669"/>
    <property type="project" value="InterPro"/>
</dbReference>
<dbReference type="InterPro" id="IPR050539">
    <property type="entry name" value="ThrE_Dicarb/AminoAcid_Exp"/>
</dbReference>
<evidence type="ECO:0000313" key="11">
    <source>
        <dbReference type="Proteomes" id="UP000033772"/>
    </source>
</evidence>
<feature type="transmembrane region" description="Helical" evidence="7">
    <location>
        <begin position="401"/>
        <end position="423"/>
    </location>
</feature>
<keyword evidence="5 7" id="KW-0472">Membrane</keyword>
<sequence>MNACRSPPRWHPVTVDAREVNLTLDFCLRVGELLISTGAGAADVTATMRSLSQHLGLRGAEVDVTYTSLSMSYQADPEAIPIHTTRQVKNRTIDYDHLTAVDHLVRQVVRDEVDLQGARIALGRIISGGHRRPRWAATLGMAVMAAAFTVYVGGDPWVVVLSFISGASIDQLQHLLHRRWRLPLFYLQVAGAGLATLLAVIAAALPLDLDVSTSITANITVMLAGISFMGALQDALTGFHVTASARIMEALVSTAGIIAGVTGGLVFASAVGVPIHGAVSSGTSTLQSITLATGGGAVGAAAFAYAAYAPKRTLLPIAVIAGIAVVLSIVVPGDVGRTWRVAVAALFIGLIAYSVATRLKVPPLVIVVSSVVPFLPGYSIYRGLTMLAQETPATTSVGLVALFTAASVALALASGVYLGEYIAQPLSRRSWRIETRLSGPRLVGPLRKDRTAAPVPVAETDS</sequence>
<comment type="caution">
    <text evidence="10">The sequence shown here is derived from an EMBL/GenBank/DDBJ whole genome shotgun (WGS) entry which is preliminary data.</text>
</comment>
<evidence type="ECO:0008006" key="12">
    <source>
        <dbReference type="Google" id="ProtNLM"/>
    </source>
</evidence>
<evidence type="ECO:0000259" key="8">
    <source>
        <dbReference type="Pfam" id="PF06738"/>
    </source>
</evidence>
<keyword evidence="2" id="KW-1003">Cell membrane</keyword>
<keyword evidence="4 7" id="KW-1133">Transmembrane helix</keyword>
<accession>A0A1J4N6E1</accession>
<keyword evidence="3 7" id="KW-0812">Transmembrane</keyword>
<feature type="transmembrane region" description="Helical" evidence="7">
    <location>
        <begin position="251"/>
        <end position="273"/>
    </location>
</feature>
<feature type="transmembrane region" description="Helical" evidence="7">
    <location>
        <begin position="339"/>
        <end position="356"/>
    </location>
</feature>
<evidence type="ECO:0000313" key="10">
    <source>
        <dbReference type="EMBL" id="OIJ27084.1"/>
    </source>
</evidence>
<feature type="transmembrane region" description="Helical" evidence="7">
    <location>
        <begin position="219"/>
        <end position="239"/>
    </location>
</feature>
<gene>
    <name evidence="10" type="ORF">UG56_009940</name>
</gene>
<comment type="subcellular location">
    <subcellularLocation>
        <location evidence="1">Cell membrane</location>
        <topology evidence="1">Multi-pass membrane protein</topology>
    </subcellularLocation>
</comment>
<feature type="transmembrane region" description="Helical" evidence="7">
    <location>
        <begin position="314"/>
        <end position="333"/>
    </location>
</feature>
<evidence type="ECO:0000256" key="7">
    <source>
        <dbReference type="SAM" id="Phobius"/>
    </source>
</evidence>